<dbReference type="RefSeq" id="WP_006417555.1">
    <property type="nucleotide sequence ID" value="NZ_AENN01000001.1"/>
</dbReference>
<proteinExistence type="inferred from homology"/>
<evidence type="ECO:0000256" key="6">
    <source>
        <dbReference type="ARBA" id="ARBA00022759"/>
    </source>
</evidence>
<comment type="caution">
    <text evidence="12">The sequence shown here is derived from an EMBL/GenBank/DDBJ whole genome shotgun (WGS) entry which is preliminary data.</text>
</comment>
<evidence type="ECO:0000256" key="10">
    <source>
        <dbReference type="HAMAP-Rule" id="MF_01818"/>
    </source>
</evidence>
<evidence type="ECO:0000256" key="1">
    <source>
        <dbReference type="ARBA" id="ARBA00011738"/>
    </source>
</evidence>
<reference evidence="12 13" key="1">
    <citation type="submission" date="2010-10" db="EMBL/GenBank/DDBJ databases">
        <authorList>
            <person name="Durkin A.S."/>
            <person name="Madupu R."/>
            <person name="Torralba M."/>
            <person name="Gillis M."/>
            <person name="Methe B."/>
            <person name="Sutton G."/>
            <person name="Nelson K.E."/>
        </authorList>
    </citation>
    <scope>NUCLEOTIDE SEQUENCE [LARGE SCALE GENOMIC DNA]</scope>
    <source>
        <strain evidence="12 13">ACS-139-V-Col8</strain>
    </source>
</reference>
<evidence type="ECO:0000256" key="2">
    <source>
        <dbReference type="ARBA" id="ARBA00012477"/>
    </source>
</evidence>
<dbReference type="eggNOG" id="COG1234">
    <property type="taxonomic scope" value="Bacteria"/>
</dbReference>
<dbReference type="GO" id="GO:0008270">
    <property type="term" value="F:zinc ion binding"/>
    <property type="evidence" value="ECO:0007669"/>
    <property type="project" value="UniProtKB-UniRule"/>
</dbReference>
<sequence length="311" mass="34163">MELLFLGTGAGIPSKNRNVSSMALKLLNQLNQVWLFDCGEGTQHQILHTSLKPRKVSKIFITHMHGDHIFGLPGFLSSRSFQGGEEPVTIYGPQGIKDYVLMCLKLSKSNLGYPLIFEELSDQGGKLDLGHGWQAEYLPLNHGILSFGFRIKEPDTPGQLLVDDLKAQGIPAGPIYGRLKAGETVQLEDGRLLDGKDFIAPAQAGHVLTYIGDTRPNANNLILAKDADVLIYEGTHDGSLSQMANQYYHSTSDQGATLAKEAGVKQVYLNHISSRYLSRDVQVMEQAAQKIFPKLHIVRDLEEINLDSVGG</sequence>
<gene>
    <name evidence="10 12" type="primary">rnz</name>
    <name evidence="12" type="ORF">HMPREF9257_1004</name>
</gene>
<comment type="cofactor">
    <cofactor evidence="10">
        <name>Zn(2+)</name>
        <dbReference type="ChEBI" id="CHEBI:29105"/>
    </cofactor>
    <text evidence="10">Binds 2 Zn(2+) ions.</text>
</comment>
<dbReference type="InterPro" id="IPR036866">
    <property type="entry name" value="RibonucZ/Hydroxyglut_hydro"/>
</dbReference>
<protein>
    <recommendedName>
        <fullName evidence="2 10">Ribonuclease Z</fullName>
        <shortName evidence="10">RNase Z</shortName>
        <ecNumber evidence="2 10">3.1.26.11</ecNumber>
    </recommendedName>
    <alternativeName>
        <fullName evidence="10">tRNA 3 endonuclease</fullName>
    </alternativeName>
    <alternativeName>
        <fullName evidence="10">tRNase Z</fullName>
    </alternativeName>
</protein>
<evidence type="ECO:0000256" key="7">
    <source>
        <dbReference type="ARBA" id="ARBA00022801"/>
    </source>
</evidence>
<feature type="binding site" evidence="10">
    <location>
        <position position="65"/>
    </location>
    <ligand>
        <name>Zn(2+)</name>
        <dbReference type="ChEBI" id="CHEBI:29105"/>
        <label>1</label>
        <note>catalytic</note>
    </ligand>
</feature>
<keyword evidence="8 10" id="KW-0862">Zinc</keyword>
<dbReference type="GO" id="GO:0042802">
    <property type="term" value="F:identical protein binding"/>
    <property type="evidence" value="ECO:0007669"/>
    <property type="project" value="UniProtKB-ARBA"/>
</dbReference>
<dbReference type="SUPFAM" id="SSF56281">
    <property type="entry name" value="Metallo-hydrolase/oxidoreductase"/>
    <property type="match status" value="1"/>
</dbReference>
<keyword evidence="13" id="KW-1185">Reference proteome</keyword>
<organism evidence="12 13">
    <name type="scientific">Eremococcus coleocola ACS-139-V-Col8</name>
    <dbReference type="NCBI Taxonomy" id="908337"/>
    <lineage>
        <taxon>Bacteria</taxon>
        <taxon>Bacillati</taxon>
        <taxon>Bacillota</taxon>
        <taxon>Bacilli</taxon>
        <taxon>Lactobacillales</taxon>
        <taxon>Aerococcaceae</taxon>
        <taxon>Eremococcus</taxon>
    </lineage>
</organism>
<dbReference type="Proteomes" id="UP000005990">
    <property type="component" value="Unassembled WGS sequence"/>
</dbReference>
<feature type="binding site" evidence="10">
    <location>
        <position position="213"/>
    </location>
    <ligand>
        <name>Zn(2+)</name>
        <dbReference type="ChEBI" id="CHEBI:29105"/>
        <label>1</label>
        <note>catalytic</note>
    </ligand>
</feature>
<dbReference type="Pfam" id="PF23023">
    <property type="entry name" value="Anti-Pycsar_Apyc1"/>
    <property type="match status" value="1"/>
</dbReference>
<dbReference type="Gene3D" id="3.60.15.10">
    <property type="entry name" value="Ribonuclease Z/Hydroxyacylglutathione hydrolase-like"/>
    <property type="match status" value="1"/>
</dbReference>
<dbReference type="STRING" id="908337.HMPREF9257_1004"/>
<dbReference type="NCBIfam" id="NF000801">
    <property type="entry name" value="PRK00055.1-3"/>
    <property type="match status" value="1"/>
</dbReference>
<comment type="catalytic activity">
    <reaction evidence="10">
        <text>Endonucleolytic cleavage of RNA, removing extra 3' nucleotides from tRNA precursor, generating 3' termini of tRNAs. A 3'-hydroxy group is left at the tRNA terminus and a 5'-phosphoryl group is left at the trailer molecule.</text>
        <dbReference type="EC" id="3.1.26.11"/>
    </reaction>
</comment>
<evidence type="ECO:0000256" key="4">
    <source>
        <dbReference type="ARBA" id="ARBA00022722"/>
    </source>
</evidence>
<dbReference type="HAMAP" id="MF_01818">
    <property type="entry name" value="RNase_Z_BN"/>
    <property type="match status" value="1"/>
</dbReference>
<dbReference type="OrthoDB" id="9800940at2"/>
<keyword evidence="4 10" id="KW-0540">Nuclease</keyword>
<evidence type="ECO:0000256" key="3">
    <source>
        <dbReference type="ARBA" id="ARBA00022694"/>
    </source>
</evidence>
<dbReference type="AlphaFoldDB" id="E4KM21"/>
<feature type="binding site" evidence="10">
    <location>
        <position position="67"/>
    </location>
    <ligand>
        <name>Zn(2+)</name>
        <dbReference type="ChEBI" id="CHEBI:29105"/>
        <label>2</label>
        <note>catalytic</note>
    </ligand>
</feature>
<dbReference type="GO" id="GO:0042781">
    <property type="term" value="F:3'-tRNA processing endoribonuclease activity"/>
    <property type="evidence" value="ECO:0007669"/>
    <property type="project" value="UniProtKB-UniRule"/>
</dbReference>
<name>E4KM21_9LACT</name>
<keyword evidence="5 10" id="KW-0479">Metal-binding</keyword>
<evidence type="ECO:0000256" key="5">
    <source>
        <dbReference type="ARBA" id="ARBA00022723"/>
    </source>
</evidence>
<feature type="binding site" evidence="10">
    <location>
        <position position="68"/>
    </location>
    <ligand>
        <name>Zn(2+)</name>
        <dbReference type="ChEBI" id="CHEBI:29105"/>
        <label>2</label>
        <note>catalytic</note>
    </ligand>
</feature>
<dbReference type="NCBIfam" id="TIGR02651">
    <property type="entry name" value="RNase_Z"/>
    <property type="match status" value="1"/>
</dbReference>
<dbReference type="EMBL" id="AENN01000001">
    <property type="protein sequence ID" value="EFR32073.1"/>
    <property type="molecule type" value="Genomic_DNA"/>
</dbReference>
<dbReference type="PANTHER" id="PTHR46018:SF2">
    <property type="entry name" value="ZINC PHOSPHODIESTERASE ELAC PROTEIN 1"/>
    <property type="match status" value="1"/>
</dbReference>
<comment type="function">
    <text evidence="9 10">Zinc phosphodiesterase, which displays some tRNA 3'-processing endonuclease activity. Probably involved in tRNA maturation, by removing a 3'-trailer from precursor tRNA.</text>
</comment>
<keyword evidence="3 10" id="KW-0819">tRNA processing</keyword>
<dbReference type="PANTHER" id="PTHR46018">
    <property type="entry name" value="ZINC PHOSPHODIESTERASE ELAC PROTEIN 1"/>
    <property type="match status" value="1"/>
</dbReference>
<keyword evidence="6 10" id="KW-0255">Endonuclease</keyword>
<dbReference type="CDD" id="cd07717">
    <property type="entry name" value="RNaseZ_ZiPD-like_MBL-fold"/>
    <property type="match status" value="1"/>
</dbReference>
<feature type="domain" description="Metallo-beta-lactamase" evidence="11">
    <location>
        <begin position="18"/>
        <end position="206"/>
    </location>
</feature>
<evidence type="ECO:0000256" key="9">
    <source>
        <dbReference type="ARBA" id="ARBA00057812"/>
    </source>
</evidence>
<dbReference type="EC" id="3.1.26.11" evidence="2 10"/>
<dbReference type="FunFam" id="3.60.15.10:FF:000002">
    <property type="entry name" value="Ribonuclease Z"/>
    <property type="match status" value="1"/>
</dbReference>
<dbReference type="InterPro" id="IPR001279">
    <property type="entry name" value="Metallo-B-lactamas"/>
</dbReference>
<comment type="similarity">
    <text evidence="10">Belongs to the RNase Z family.</text>
</comment>
<dbReference type="SMART" id="SM00849">
    <property type="entry name" value="Lactamase_B"/>
    <property type="match status" value="1"/>
</dbReference>
<feature type="binding site" evidence="10">
    <location>
        <position position="213"/>
    </location>
    <ligand>
        <name>Zn(2+)</name>
        <dbReference type="ChEBI" id="CHEBI:29105"/>
        <label>2</label>
        <note>catalytic</note>
    </ligand>
</feature>
<feature type="binding site" evidence="10">
    <location>
        <position position="63"/>
    </location>
    <ligand>
        <name>Zn(2+)</name>
        <dbReference type="ChEBI" id="CHEBI:29105"/>
        <label>1</label>
        <note>catalytic</note>
    </ligand>
</feature>
<dbReference type="InterPro" id="IPR013471">
    <property type="entry name" value="RNase_Z/BN"/>
</dbReference>
<evidence type="ECO:0000313" key="13">
    <source>
        <dbReference type="Proteomes" id="UP000005990"/>
    </source>
</evidence>
<evidence type="ECO:0000313" key="12">
    <source>
        <dbReference type="EMBL" id="EFR32073.1"/>
    </source>
</evidence>
<keyword evidence="7 10" id="KW-0378">Hydrolase</keyword>
<accession>E4KM21</accession>
<evidence type="ECO:0000259" key="11">
    <source>
        <dbReference type="SMART" id="SM00849"/>
    </source>
</evidence>
<evidence type="ECO:0000256" key="8">
    <source>
        <dbReference type="ARBA" id="ARBA00022833"/>
    </source>
</evidence>
<feature type="binding site" evidence="10">
    <location>
        <position position="271"/>
    </location>
    <ligand>
        <name>Zn(2+)</name>
        <dbReference type="ChEBI" id="CHEBI:29105"/>
        <label>2</label>
        <note>catalytic</note>
    </ligand>
</feature>
<feature type="active site" description="Proton acceptor" evidence="10">
    <location>
        <position position="67"/>
    </location>
</feature>
<feature type="binding site" evidence="10">
    <location>
        <position position="142"/>
    </location>
    <ligand>
        <name>Zn(2+)</name>
        <dbReference type="ChEBI" id="CHEBI:29105"/>
        <label>1</label>
        <note>catalytic</note>
    </ligand>
</feature>
<comment type="subunit">
    <text evidence="1 10">Homodimer.</text>
</comment>